<dbReference type="Pfam" id="PF01486">
    <property type="entry name" value="K-box"/>
    <property type="match status" value="1"/>
</dbReference>
<feature type="region of interest" description="Disordered" evidence="1">
    <location>
        <begin position="156"/>
        <end position="178"/>
    </location>
</feature>
<gene>
    <name evidence="3" type="ORF">LIER_35464</name>
</gene>
<accession>A0AAV3NSG8</accession>
<evidence type="ECO:0000259" key="2">
    <source>
        <dbReference type="PROSITE" id="PS51297"/>
    </source>
</evidence>
<comment type="caution">
    <text evidence="3">The sequence shown here is derived from an EMBL/GenBank/DDBJ whole genome shotgun (WGS) entry which is preliminary data.</text>
</comment>
<reference evidence="3 4" key="1">
    <citation type="submission" date="2024-01" db="EMBL/GenBank/DDBJ databases">
        <title>The complete chloroplast genome sequence of Lithospermum erythrorhizon: insights into the phylogenetic relationship among Boraginaceae species and the maternal lineages of purple gromwells.</title>
        <authorList>
            <person name="Okada T."/>
            <person name="Watanabe K."/>
        </authorList>
    </citation>
    <scope>NUCLEOTIDE SEQUENCE [LARGE SCALE GENOMIC DNA]</scope>
</reference>
<evidence type="ECO:0000313" key="4">
    <source>
        <dbReference type="Proteomes" id="UP001454036"/>
    </source>
</evidence>
<dbReference type="Proteomes" id="UP001454036">
    <property type="component" value="Unassembled WGS sequence"/>
</dbReference>
<sequence length="178" mass="20147">MTKTIEKYQRCSYGALENNHLFNDPEGNYQEYLKLKVAVENLQQSQRHLLGEDLAQLGTKELDQLERQLDTSLKHIRSTKTQSLLDQLSDLHQKEHTLMEVNNVLKTKLEERSAALRASWESVEHGFRGQTSQGEGYLGRQDPNNTVQIGYHSMGQDIPAGPSPNSGNNNGMLPGWML</sequence>
<dbReference type="InterPro" id="IPR002487">
    <property type="entry name" value="TF_Kbox"/>
</dbReference>
<proteinExistence type="predicted"/>
<dbReference type="GO" id="GO:0005634">
    <property type="term" value="C:nucleus"/>
    <property type="evidence" value="ECO:0007669"/>
    <property type="project" value="InterPro"/>
</dbReference>
<dbReference type="InterPro" id="IPR050142">
    <property type="entry name" value="MADS-box/MEF2_TF"/>
</dbReference>
<protein>
    <submittedName>
        <fullName evidence="3">MADS box transcription factor</fullName>
    </submittedName>
</protein>
<evidence type="ECO:0000256" key="1">
    <source>
        <dbReference type="SAM" id="MobiDB-lite"/>
    </source>
</evidence>
<feature type="domain" description="K-box" evidence="2">
    <location>
        <begin position="25"/>
        <end position="115"/>
    </location>
</feature>
<dbReference type="PROSITE" id="PS51297">
    <property type="entry name" value="K_BOX"/>
    <property type="match status" value="1"/>
</dbReference>
<dbReference type="PANTHER" id="PTHR48019">
    <property type="entry name" value="SERUM RESPONSE FACTOR HOMOLOG"/>
    <property type="match status" value="1"/>
</dbReference>
<organism evidence="3 4">
    <name type="scientific">Lithospermum erythrorhizon</name>
    <name type="common">Purple gromwell</name>
    <name type="synonym">Lithospermum officinale var. erythrorhizon</name>
    <dbReference type="NCBI Taxonomy" id="34254"/>
    <lineage>
        <taxon>Eukaryota</taxon>
        <taxon>Viridiplantae</taxon>
        <taxon>Streptophyta</taxon>
        <taxon>Embryophyta</taxon>
        <taxon>Tracheophyta</taxon>
        <taxon>Spermatophyta</taxon>
        <taxon>Magnoliopsida</taxon>
        <taxon>eudicotyledons</taxon>
        <taxon>Gunneridae</taxon>
        <taxon>Pentapetalae</taxon>
        <taxon>asterids</taxon>
        <taxon>lamiids</taxon>
        <taxon>Boraginales</taxon>
        <taxon>Boraginaceae</taxon>
        <taxon>Boraginoideae</taxon>
        <taxon>Lithospermeae</taxon>
        <taxon>Lithospermum</taxon>
    </lineage>
</organism>
<dbReference type="AlphaFoldDB" id="A0AAV3NSG8"/>
<dbReference type="EMBL" id="BAABME010015556">
    <property type="protein sequence ID" value="GAA0141797.1"/>
    <property type="molecule type" value="Genomic_DNA"/>
</dbReference>
<evidence type="ECO:0000313" key="3">
    <source>
        <dbReference type="EMBL" id="GAA0141797.1"/>
    </source>
</evidence>
<dbReference type="GO" id="GO:0003700">
    <property type="term" value="F:DNA-binding transcription factor activity"/>
    <property type="evidence" value="ECO:0007669"/>
    <property type="project" value="InterPro"/>
</dbReference>
<name>A0AAV3NSG8_LITER</name>
<feature type="compositionally biased region" description="Low complexity" evidence="1">
    <location>
        <begin position="159"/>
        <end position="178"/>
    </location>
</feature>
<keyword evidence="4" id="KW-1185">Reference proteome</keyword>